<accession>A0A4Z2DZY0</accession>
<keyword evidence="2" id="KW-1185">Reference proteome</keyword>
<evidence type="ECO:0000313" key="2">
    <source>
        <dbReference type="Proteomes" id="UP000314294"/>
    </source>
</evidence>
<dbReference type="OrthoDB" id="8300626at2759"/>
<reference evidence="1 2" key="1">
    <citation type="submission" date="2019-03" db="EMBL/GenBank/DDBJ databases">
        <title>First draft genome of Liparis tanakae, snailfish: a comprehensive survey of snailfish specific genes.</title>
        <authorList>
            <person name="Kim W."/>
            <person name="Song I."/>
            <person name="Jeong J.-H."/>
            <person name="Kim D."/>
            <person name="Kim S."/>
            <person name="Ryu S."/>
            <person name="Song J.Y."/>
            <person name="Lee S.K."/>
        </authorList>
    </citation>
    <scope>NUCLEOTIDE SEQUENCE [LARGE SCALE GENOMIC DNA]</scope>
    <source>
        <tissue evidence="1">Muscle</tissue>
    </source>
</reference>
<proteinExistence type="predicted"/>
<name>A0A4Z2DZY0_9TELE</name>
<gene>
    <name evidence="1" type="primary">DMXL1_2</name>
    <name evidence="1" type="ORF">EYF80_067802</name>
</gene>
<dbReference type="EMBL" id="SRLO01024292">
    <property type="protein sequence ID" value="TNN22085.1"/>
    <property type="molecule type" value="Genomic_DNA"/>
</dbReference>
<dbReference type="AlphaFoldDB" id="A0A4Z2DZY0"/>
<protein>
    <submittedName>
        <fullName evidence="1">DmX-like protein 1</fullName>
    </submittedName>
</protein>
<organism evidence="1 2">
    <name type="scientific">Liparis tanakae</name>
    <name type="common">Tanaka's snailfish</name>
    <dbReference type="NCBI Taxonomy" id="230148"/>
    <lineage>
        <taxon>Eukaryota</taxon>
        <taxon>Metazoa</taxon>
        <taxon>Chordata</taxon>
        <taxon>Craniata</taxon>
        <taxon>Vertebrata</taxon>
        <taxon>Euteleostomi</taxon>
        <taxon>Actinopterygii</taxon>
        <taxon>Neopterygii</taxon>
        <taxon>Teleostei</taxon>
        <taxon>Neoteleostei</taxon>
        <taxon>Acanthomorphata</taxon>
        <taxon>Eupercaria</taxon>
        <taxon>Perciformes</taxon>
        <taxon>Cottioidei</taxon>
        <taxon>Cottales</taxon>
        <taxon>Liparidae</taxon>
        <taxon>Liparis</taxon>
    </lineage>
</organism>
<dbReference type="Proteomes" id="UP000314294">
    <property type="component" value="Unassembled WGS sequence"/>
</dbReference>
<comment type="caution">
    <text evidence="1">The sequence shown here is derived from an EMBL/GenBank/DDBJ whole genome shotgun (WGS) entry which is preliminary data.</text>
</comment>
<evidence type="ECO:0000313" key="1">
    <source>
        <dbReference type="EMBL" id="TNN22085.1"/>
    </source>
</evidence>
<sequence>MWFHNGCGCPLQQGKETQLLHVFEEDLILGSERRESEQQTPDAPHTASSKAAFSARFFLVVVELTPSGRSLLHMWHLHLAARPITMGGYC</sequence>